<gene>
    <name evidence="4" type="ORF">GCM10017577_33850</name>
</gene>
<keyword evidence="2" id="KW-0812">Transmembrane</keyword>
<feature type="domain" description="Carboxymuconolactone decarboxylase-like" evidence="3">
    <location>
        <begin position="3"/>
        <end position="77"/>
    </location>
</feature>
<evidence type="ECO:0000313" key="5">
    <source>
        <dbReference type="Proteomes" id="UP001143463"/>
    </source>
</evidence>
<dbReference type="AlphaFoldDB" id="A0A9W6L4S9"/>
<feature type="compositionally biased region" description="Basic and acidic residues" evidence="1">
    <location>
        <begin position="133"/>
        <end position="145"/>
    </location>
</feature>
<dbReference type="InterPro" id="IPR029032">
    <property type="entry name" value="AhpD-like"/>
</dbReference>
<evidence type="ECO:0000256" key="2">
    <source>
        <dbReference type="SAM" id="Phobius"/>
    </source>
</evidence>
<protein>
    <recommendedName>
        <fullName evidence="3">Carboxymuconolactone decarboxylase-like domain-containing protein</fullName>
    </recommendedName>
</protein>
<dbReference type="Proteomes" id="UP001143463">
    <property type="component" value="Unassembled WGS sequence"/>
</dbReference>
<reference evidence="4" key="1">
    <citation type="journal article" date="2014" name="Int. J. Syst. Evol. Microbiol.">
        <title>Complete genome sequence of Corynebacterium casei LMG S-19264T (=DSM 44701T), isolated from a smear-ripened cheese.</title>
        <authorList>
            <consortium name="US DOE Joint Genome Institute (JGI-PGF)"/>
            <person name="Walter F."/>
            <person name="Albersmeier A."/>
            <person name="Kalinowski J."/>
            <person name="Ruckert C."/>
        </authorList>
    </citation>
    <scope>NUCLEOTIDE SEQUENCE</scope>
    <source>
        <strain evidence="4">VKM Ac-1069</strain>
    </source>
</reference>
<name>A0A9W6L4S9_9PSEU</name>
<dbReference type="InterPro" id="IPR003779">
    <property type="entry name" value="CMD-like"/>
</dbReference>
<feature type="transmembrane region" description="Helical" evidence="2">
    <location>
        <begin position="99"/>
        <end position="122"/>
    </location>
</feature>
<dbReference type="PANTHER" id="PTHR34846">
    <property type="entry name" value="4-CARBOXYMUCONOLACTONE DECARBOXYLASE FAMILY PROTEIN (AFU_ORTHOLOGUE AFUA_6G11590)"/>
    <property type="match status" value="1"/>
</dbReference>
<dbReference type="GO" id="GO:0051920">
    <property type="term" value="F:peroxiredoxin activity"/>
    <property type="evidence" value="ECO:0007669"/>
    <property type="project" value="InterPro"/>
</dbReference>
<proteinExistence type="predicted"/>
<keyword evidence="2" id="KW-1133">Transmembrane helix</keyword>
<dbReference type="Gene3D" id="1.20.1290.10">
    <property type="entry name" value="AhpD-like"/>
    <property type="match status" value="1"/>
</dbReference>
<comment type="caution">
    <text evidence="4">The sequence shown here is derived from an EMBL/GenBank/DDBJ whole genome shotgun (WGS) entry which is preliminary data.</text>
</comment>
<sequence length="189" mass="20769">MQQVGAALRFDPDLPPRLRELAILTVAAHTRSEFEWTAHESAARDTGLTTEHLQALLDGAIPTGLAVEEVTAIELTKALLDDHQVEDDLYRRAAASFDAAGLAALTWLVGYYAMLAGALAVFRLQTERGADDIRGQRWQRDHESRPGAAGRLQPSFSSPLTTDHSDEQSSPLMIEKDAEACLTSRNEFR</sequence>
<reference evidence="4" key="2">
    <citation type="submission" date="2023-01" db="EMBL/GenBank/DDBJ databases">
        <authorList>
            <person name="Sun Q."/>
            <person name="Evtushenko L."/>
        </authorList>
    </citation>
    <scope>NUCLEOTIDE SEQUENCE</scope>
    <source>
        <strain evidence="4">VKM Ac-1069</strain>
    </source>
</reference>
<dbReference type="RefSeq" id="WP_051737387.1">
    <property type="nucleotide sequence ID" value="NZ_BAAAUZ010000077.1"/>
</dbReference>
<evidence type="ECO:0000259" key="3">
    <source>
        <dbReference type="Pfam" id="PF02627"/>
    </source>
</evidence>
<keyword evidence="2" id="KW-0472">Membrane</keyword>
<dbReference type="SUPFAM" id="SSF69118">
    <property type="entry name" value="AhpD-like"/>
    <property type="match status" value="1"/>
</dbReference>
<evidence type="ECO:0000313" key="4">
    <source>
        <dbReference type="EMBL" id="GLL12244.1"/>
    </source>
</evidence>
<feature type="region of interest" description="Disordered" evidence="1">
    <location>
        <begin position="133"/>
        <end position="176"/>
    </location>
</feature>
<dbReference type="PANTHER" id="PTHR34846:SF11">
    <property type="entry name" value="4-CARBOXYMUCONOLACTONE DECARBOXYLASE FAMILY PROTEIN (AFU_ORTHOLOGUE AFUA_6G11590)"/>
    <property type="match status" value="1"/>
</dbReference>
<organism evidence="4 5">
    <name type="scientific">Pseudonocardia halophobica</name>
    <dbReference type="NCBI Taxonomy" id="29401"/>
    <lineage>
        <taxon>Bacteria</taxon>
        <taxon>Bacillati</taxon>
        <taxon>Actinomycetota</taxon>
        <taxon>Actinomycetes</taxon>
        <taxon>Pseudonocardiales</taxon>
        <taxon>Pseudonocardiaceae</taxon>
        <taxon>Pseudonocardia</taxon>
    </lineage>
</organism>
<keyword evidence="5" id="KW-1185">Reference proteome</keyword>
<evidence type="ECO:0000256" key="1">
    <source>
        <dbReference type="SAM" id="MobiDB-lite"/>
    </source>
</evidence>
<dbReference type="Pfam" id="PF02627">
    <property type="entry name" value="CMD"/>
    <property type="match status" value="1"/>
</dbReference>
<accession>A0A9W6L4S9</accession>
<dbReference type="EMBL" id="BSFQ01000013">
    <property type="protein sequence ID" value="GLL12244.1"/>
    <property type="molecule type" value="Genomic_DNA"/>
</dbReference>